<keyword evidence="2" id="KW-0732">Signal</keyword>
<evidence type="ECO:0000313" key="4">
    <source>
        <dbReference type="Proteomes" id="UP000321201"/>
    </source>
</evidence>
<evidence type="ECO:0000313" key="3">
    <source>
        <dbReference type="EMBL" id="TXF08812.1"/>
    </source>
</evidence>
<evidence type="ECO:0000256" key="1">
    <source>
        <dbReference type="SAM" id="MobiDB-lite"/>
    </source>
</evidence>
<feature type="signal peptide" evidence="2">
    <location>
        <begin position="1"/>
        <end position="18"/>
    </location>
</feature>
<dbReference type="AlphaFoldDB" id="A0A5C7EDE2"/>
<accession>A0A5C7EDE2</accession>
<dbReference type="Proteomes" id="UP000321201">
    <property type="component" value="Unassembled WGS sequence"/>
</dbReference>
<reference evidence="3 4" key="1">
    <citation type="submission" date="2019-08" db="EMBL/GenBank/DDBJ databases">
        <title>Pelomicrobium methylotrophicum gen. nov., sp. nov. a moderately thermophilic, facultatively anaerobic, lithoautotrophic and methylotrophic bacterium isolated from a terrestrial mud volcano.</title>
        <authorList>
            <person name="Slobodkina G.B."/>
            <person name="Merkel A.Y."/>
            <person name="Slobodkin A.I."/>
        </authorList>
    </citation>
    <scope>NUCLEOTIDE SEQUENCE [LARGE SCALE GENOMIC DNA]</scope>
    <source>
        <strain evidence="3 4">SM250</strain>
    </source>
</reference>
<organism evidence="3 4">
    <name type="scientific">Pelomicrobium methylotrophicum</name>
    <dbReference type="NCBI Taxonomy" id="2602750"/>
    <lineage>
        <taxon>Bacteria</taxon>
        <taxon>Pseudomonadati</taxon>
        <taxon>Pseudomonadota</taxon>
        <taxon>Hydrogenophilia</taxon>
        <taxon>Hydrogenophilia incertae sedis</taxon>
        <taxon>Pelomicrobium</taxon>
    </lineage>
</organism>
<dbReference type="RefSeq" id="WP_147801322.1">
    <property type="nucleotide sequence ID" value="NZ_VPFL01000060.1"/>
</dbReference>
<comment type="caution">
    <text evidence="3">The sequence shown here is derived from an EMBL/GenBank/DDBJ whole genome shotgun (WGS) entry which is preliminary data.</text>
</comment>
<keyword evidence="4" id="KW-1185">Reference proteome</keyword>
<feature type="region of interest" description="Disordered" evidence="1">
    <location>
        <begin position="68"/>
        <end position="87"/>
    </location>
</feature>
<feature type="chain" id="PRO_5023099386" evidence="2">
    <location>
        <begin position="19"/>
        <end position="87"/>
    </location>
</feature>
<dbReference type="EMBL" id="VPFL01000060">
    <property type="protein sequence ID" value="TXF08812.1"/>
    <property type="molecule type" value="Genomic_DNA"/>
</dbReference>
<name>A0A5C7EDE2_9PROT</name>
<sequence length="87" mass="9539">MRLFVAMAGLVFSLGAFAADGKAPGGPDFQEMKARALERIDRREAMLREHRACVEKAGDVSALKQCHESMRQKAKAHHGNAAKHHEG</sequence>
<feature type="compositionally biased region" description="Basic residues" evidence="1">
    <location>
        <begin position="72"/>
        <end position="87"/>
    </location>
</feature>
<protein>
    <submittedName>
        <fullName evidence="3">Uncharacterized protein</fullName>
    </submittedName>
</protein>
<evidence type="ECO:0000256" key="2">
    <source>
        <dbReference type="SAM" id="SignalP"/>
    </source>
</evidence>
<proteinExistence type="predicted"/>
<gene>
    <name evidence="3" type="ORF">FR698_16760</name>
</gene>
<dbReference type="InParanoid" id="A0A5C7EDE2"/>